<dbReference type="Proteomes" id="UP000317593">
    <property type="component" value="Unassembled WGS sequence"/>
</dbReference>
<dbReference type="SMART" id="SM00100">
    <property type="entry name" value="cNMP"/>
    <property type="match status" value="1"/>
</dbReference>
<dbReference type="RefSeq" id="WP_142713217.1">
    <property type="nucleotide sequence ID" value="NZ_FXTH01000002.1"/>
</dbReference>
<reference evidence="2 3" key="1">
    <citation type="submission" date="2017-05" db="EMBL/GenBank/DDBJ databases">
        <authorList>
            <person name="Varghese N."/>
            <person name="Submissions S."/>
        </authorList>
    </citation>
    <scope>NUCLEOTIDE SEQUENCE [LARGE SCALE GENOMIC DNA]</scope>
    <source>
        <strain evidence="2 3">DSM 21194</strain>
    </source>
</reference>
<dbReference type="OrthoDB" id="1933280at2"/>
<name>A0A521BAH5_9BACT</name>
<protein>
    <submittedName>
        <fullName evidence="2">cAMP-binding domain of CRP or a regulatory subunit of cAMP-dependent protein kinases</fullName>
    </submittedName>
</protein>
<dbReference type="InterPro" id="IPR018490">
    <property type="entry name" value="cNMP-bd_dom_sf"/>
</dbReference>
<dbReference type="PROSITE" id="PS50042">
    <property type="entry name" value="CNMP_BINDING_3"/>
    <property type="match status" value="1"/>
</dbReference>
<proteinExistence type="predicted"/>
<sequence length="192" mass="22505">MFDQLYKSIHDHVALSDDEWERCKNNFRPKRMLKRQFLLQEGDVCRELAFVEKGALCSYSVDSKGSQHVLRFAFDGWWIADLQSFFTQKPSTVNTEVLEDSELLVLDRKNHERLLNEIPAYERYHRIILQNAYVALQQRLENALGLTAEEKYTRLIKHNPEFLNRVPLNLVASYLGISPETLSRVRSNFTAK</sequence>
<dbReference type="InterPro" id="IPR000595">
    <property type="entry name" value="cNMP-bd_dom"/>
</dbReference>
<gene>
    <name evidence="2" type="ORF">SAMN06265218_102353</name>
</gene>
<accession>A0A521BAH5</accession>
<evidence type="ECO:0000313" key="3">
    <source>
        <dbReference type="Proteomes" id="UP000317593"/>
    </source>
</evidence>
<keyword evidence="3" id="KW-1185">Reference proteome</keyword>
<dbReference type="Pfam" id="PF00027">
    <property type="entry name" value="cNMP_binding"/>
    <property type="match status" value="1"/>
</dbReference>
<dbReference type="SUPFAM" id="SSF51206">
    <property type="entry name" value="cAMP-binding domain-like"/>
    <property type="match status" value="1"/>
</dbReference>
<dbReference type="EMBL" id="FXTH01000002">
    <property type="protein sequence ID" value="SMO44011.1"/>
    <property type="molecule type" value="Genomic_DNA"/>
</dbReference>
<evidence type="ECO:0000259" key="1">
    <source>
        <dbReference type="PROSITE" id="PS50042"/>
    </source>
</evidence>
<evidence type="ECO:0000313" key="2">
    <source>
        <dbReference type="EMBL" id="SMO44011.1"/>
    </source>
</evidence>
<organism evidence="2 3">
    <name type="scientific">Fodinibius sediminis</name>
    <dbReference type="NCBI Taxonomy" id="1214077"/>
    <lineage>
        <taxon>Bacteria</taxon>
        <taxon>Pseudomonadati</taxon>
        <taxon>Balneolota</taxon>
        <taxon>Balneolia</taxon>
        <taxon>Balneolales</taxon>
        <taxon>Balneolaceae</taxon>
        <taxon>Fodinibius</taxon>
    </lineage>
</organism>
<feature type="domain" description="Cyclic nucleotide-binding" evidence="1">
    <location>
        <begin position="36"/>
        <end position="115"/>
    </location>
</feature>
<dbReference type="Gene3D" id="2.60.120.10">
    <property type="entry name" value="Jelly Rolls"/>
    <property type="match status" value="1"/>
</dbReference>
<dbReference type="AlphaFoldDB" id="A0A521BAH5"/>
<dbReference type="InterPro" id="IPR014710">
    <property type="entry name" value="RmlC-like_jellyroll"/>
</dbReference>
<dbReference type="CDD" id="cd00038">
    <property type="entry name" value="CAP_ED"/>
    <property type="match status" value="1"/>
</dbReference>